<evidence type="ECO:0000256" key="3">
    <source>
        <dbReference type="ARBA" id="ARBA00010288"/>
    </source>
</evidence>
<dbReference type="GO" id="GO:0034203">
    <property type="term" value="P:glycolipid translocation"/>
    <property type="evidence" value="ECO:0007669"/>
    <property type="project" value="TreeGrafter"/>
</dbReference>
<evidence type="ECO:0000256" key="2">
    <source>
        <dbReference type="ARBA" id="ARBA00004922"/>
    </source>
</evidence>
<evidence type="ECO:0000256" key="8">
    <source>
        <dbReference type="ARBA" id="ARBA00044793"/>
    </source>
</evidence>
<keyword evidence="4 10" id="KW-0812">Transmembrane</keyword>
<dbReference type="AlphaFoldDB" id="A0A0F4GVA0"/>
<dbReference type="InterPro" id="IPR007594">
    <property type="entry name" value="RFT1"/>
</dbReference>
<feature type="transmembrane region" description="Helical" evidence="10">
    <location>
        <begin position="443"/>
        <end position="463"/>
    </location>
</feature>
<evidence type="ECO:0000256" key="5">
    <source>
        <dbReference type="ARBA" id="ARBA00022824"/>
    </source>
</evidence>
<dbReference type="EMBL" id="LAFY01000285">
    <property type="protein sequence ID" value="KJY01370.1"/>
    <property type="molecule type" value="Genomic_DNA"/>
</dbReference>
<dbReference type="STRING" id="1047168.A0A0F4GVA0"/>
<evidence type="ECO:0000256" key="4">
    <source>
        <dbReference type="ARBA" id="ARBA00022692"/>
    </source>
</evidence>
<dbReference type="Proteomes" id="UP000033647">
    <property type="component" value="Unassembled WGS sequence"/>
</dbReference>
<feature type="transmembrane region" description="Helical" evidence="10">
    <location>
        <begin position="417"/>
        <end position="437"/>
    </location>
</feature>
<feature type="transmembrane region" description="Helical" evidence="10">
    <location>
        <begin position="174"/>
        <end position="196"/>
    </location>
</feature>
<accession>A0A0F4GVA0</accession>
<feature type="transmembrane region" description="Helical" evidence="10">
    <location>
        <begin position="484"/>
        <end position="506"/>
    </location>
</feature>
<keyword evidence="12" id="KW-1185">Reference proteome</keyword>
<feature type="transmembrane region" description="Helical" evidence="10">
    <location>
        <begin position="41"/>
        <end position="60"/>
    </location>
</feature>
<reference evidence="11 12" key="1">
    <citation type="submission" date="2015-03" db="EMBL/GenBank/DDBJ databases">
        <title>RNA-seq based gene annotation and comparative genomics of four Zymoseptoria species reveal species-specific pathogenicity related genes and transposable element activity.</title>
        <authorList>
            <person name="Grandaubert J."/>
            <person name="Bhattacharyya A."/>
            <person name="Stukenbrock E.H."/>
        </authorList>
    </citation>
    <scope>NUCLEOTIDE SEQUENCE [LARGE SCALE GENOMIC DNA]</scope>
    <source>
        <strain evidence="11 12">Zb18110</strain>
    </source>
</reference>
<dbReference type="GO" id="GO:0005789">
    <property type="term" value="C:endoplasmic reticulum membrane"/>
    <property type="evidence" value="ECO:0007669"/>
    <property type="project" value="UniProtKB-SubCell"/>
</dbReference>
<evidence type="ECO:0000313" key="12">
    <source>
        <dbReference type="Proteomes" id="UP000033647"/>
    </source>
</evidence>
<comment type="similarity">
    <text evidence="3">Belongs to the RFT1 family.</text>
</comment>
<evidence type="ECO:0000313" key="11">
    <source>
        <dbReference type="EMBL" id="KJY01370.1"/>
    </source>
</evidence>
<gene>
    <name evidence="11" type="ORF">TI39_contig293g00022</name>
</gene>
<keyword evidence="5" id="KW-0256">Endoplasmic reticulum</keyword>
<dbReference type="Pfam" id="PF04506">
    <property type="entry name" value="Rft-1"/>
    <property type="match status" value="1"/>
</dbReference>
<protein>
    <recommendedName>
        <fullName evidence="8">Man(5)GlcNAc(2)-PP-dolichol translocation protein RFT1</fullName>
    </recommendedName>
</protein>
<keyword evidence="6 10" id="KW-1133">Transmembrane helix</keyword>
<keyword evidence="7 10" id="KW-0472">Membrane</keyword>
<name>A0A0F4GVA0_9PEZI</name>
<dbReference type="GO" id="GO:0006488">
    <property type="term" value="P:dolichol-linked oligosaccharide biosynthetic process"/>
    <property type="evidence" value="ECO:0007669"/>
    <property type="project" value="InterPro"/>
</dbReference>
<feature type="transmembrane region" description="Helical" evidence="10">
    <location>
        <begin position="382"/>
        <end position="405"/>
    </location>
</feature>
<dbReference type="PANTHER" id="PTHR13117:SF5">
    <property type="entry name" value="PROTEIN RFT1 HOMOLOG"/>
    <property type="match status" value="1"/>
</dbReference>
<organism evidence="11 12">
    <name type="scientific">Zymoseptoria brevis</name>
    <dbReference type="NCBI Taxonomy" id="1047168"/>
    <lineage>
        <taxon>Eukaryota</taxon>
        <taxon>Fungi</taxon>
        <taxon>Dikarya</taxon>
        <taxon>Ascomycota</taxon>
        <taxon>Pezizomycotina</taxon>
        <taxon>Dothideomycetes</taxon>
        <taxon>Dothideomycetidae</taxon>
        <taxon>Mycosphaerellales</taxon>
        <taxon>Mycosphaerellaceae</taxon>
        <taxon>Zymoseptoria</taxon>
    </lineage>
</organism>
<feature type="transmembrane region" description="Helical" evidence="10">
    <location>
        <begin position="81"/>
        <end position="102"/>
    </location>
</feature>
<dbReference type="PANTHER" id="PTHR13117">
    <property type="entry name" value="ENDOPLASMIC RETICULUM MULTISPAN TRANSMEMBRANE PROTEIN-RELATED"/>
    <property type="match status" value="1"/>
</dbReference>
<feature type="transmembrane region" description="Helical" evidence="10">
    <location>
        <begin position="549"/>
        <end position="568"/>
    </location>
</feature>
<evidence type="ECO:0000256" key="6">
    <source>
        <dbReference type="ARBA" id="ARBA00022989"/>
    </source>
</evidence>
<evidence type="ECO:0000256" key="1">
    <source>
        <dbReference type="ARBA" id="ARBA00004477"/>
    </source>
</evidence>
<comment type="function">
    <text evidence="9">Intramembrane glycolipid transporter that operates in the biosynthetic pathway of dolichol-linked oligosaccharides, the glycan precursors employed in protein asparagine (N)-glycosylation. The sequential addition of sugars to dolichol pyrophosphate produces dolichol-linked oligosaccharides containing fourteen sugars, including two GlcNAcs, nine mannoses and three glucoses. Once assembled, the oligosaccharide is transferred from the lipid to nascent proteins by oligosaccharyltransferases. The assembly of dolichol-linked oligosaccharides begins on the cytosolic side of the endoplasmic reticulum membrane and finishes in its lumen. RFT1 could mediate the translocation of the cytosolically oriented intermediate DolPP-GlcNAc2Man5, produced by ALG11, into the ER lumen where dolichol-linked oligosaccharides assembly continues. However, the intramembrane lipid transporter activity could not be confirmed in vitro.</text>
</comment>
<evidence type="ECO:0000256" key="10">
    <source>
        <dbReference type="SAM" id="Phobius"/>
    </source>
</evidence>
<comment type="pathway">
    <text evidence="2">Protein modification; protein glycosylation.</text>
</comment>
<sequence length="802" mass="87181">MASDTVSSSARGAGFLILLQISSRALTFALNQVLLRFLSPALLGASVQLELYIISAHHFARESLRVACQRQPEGGIQAAINLSYLAIAGGCPIALFLAQWYLSTSYPDVPYFVEALRICELAAIVELFSEPAFVAVQQNMLYKTRAAAEASAVVVKTFTTAAIVFWGQHKGIELGVLPFAAGELAYCSILTLVYLWQTVPVARLQKFSLLPRVFSSSSENQFVLGLFSKTLLSLSVSLYIQSGIKYVLTQGDVIVSTALASLEDQGMYALSANYGGLIARMVFRPIEDSTRNMFAKLCAPATTTESETKQSVSDLDNTSKKMASQAAQPTTSLTQAATILRDILRVYTIFSLIAFAVGPSAAPLLLQLVAGSRWSASGAGEVLGTYCYCIPLLAINGVSEAFVAATASTKDLHWQSIWMGAFSAGFAASAYIFLRVLELGAKGLVWANCVNMGLRIVFNLSFVSSYFERNGQDFSIAKILPNPYAIAATAVVPSLIARSASLLAQYGLLGDLVRVGGVGAVFALFVVAMERRFLLDCDEKIASFAKPGIMLKLLPLGLTLFLNVRTMAASAQTDCFTGRLADFASIANYSPAEAFCAEVHPDAFRNQTVCSSTSASSKRYINTIEARHEFDSNSDDWDQVQRSTYEHLTQQDPSTFEKVCNCIGKFSDALTKRIICSSSEYCDIETETCKSKRNCHNPARCEASSVCLNENSQACFCHPDTDDAESGYCIGRGPVDGECPDVYEDCTSNSDCGGEMVCIYACCREEPFCVELGYYGCENYRAPLRLFRKHMESQGRFEMNPS</sequence>
<comment type="subcellular location">
    <subcellularLocation>
        <location evidence="1">Endoplasmic reticulum membrane</location>
        <topology evidence="1">Multi-pass membrane protein</topology>
    </subcellularLocation>
</comment>
<evidence type="ECO:0000256" key="7">
    <source>
        <dbReference type="ARBA" id="ARBA00023136"/>
    </source>
</evidence>
<dbReference type="OrthoDB" id="9979195at2759"/>
<comment type="caution">
    <text evidence="11">The sequence shown here is derived from an EMBL/GenBank/DDBJ whole genome shotgun (WGS) entry which is preliminary data.</text>
</comment>
<feature type="transmembrane region" description="Helical" evidence="10">
    <location>
        <begin position="512"/>
        <end position="529"/>
    </location>
</feature>
<feature type="transmembrane region" description="Helical" evidence="10">
    <location>
        <begin position="346"/>
        <end position="370"/>
    </location>
</feature>
<proteinExistence type="inferred from homology"/>
<evidence type="ECO:0000256" key="9">
    <source>
        <dbReference type="ARBA" id="ARBA00045912"/>
    </source>
</evidence>